<dbReference type="RefSeq" id="WP_015328247.1">
    <property type="nucleotide sequence ID" value="NC_019992.1"/>
</dbReference>
<keyword evidence="3" id="KW-0614">Plasmid</keyword>
<dbReference type="EMBL" id="JQ319771">
    <property type="protein sequence ID" value="AFW18070.1"/>
    <property type="molecule type" value="Genomic_DNA"/>
</dbReference>
<sequence>MENNLVYALRKLRLSAGLTQEEMSSKLGISRSYLSEIEKRKKSISLDLLERYAEIFSVPVSSLMIFYDKKFENESEIAFFLRKKIAPSIHRLLKLV</sequence>
<keyword evidence="1" id="KW-0238">DNA-binding</keyword>
<name>K9MQ84_9PAST</name>
<organism evidence="3">
    <name type="scientific">Frederiksenia canicola</name>
    <dbReference type="NCBI Taxonomy" id="123824"/>
    <lineage>
        <taxon>Bacteria</taxon>
        <taxon>Pseudomonadati</taxon>
        <taxon>Pseudomonadota</taxon>
        <taxon>Gammaproteobacteria</taxon>
        <taxon>Pasteurellales</taxon>
        <taxon>Pasteurellaceae</taxon>
        <taxon>Frederiksenia</taxon>
    </lineage>
</organism>
<evidence type="ECO:0000256" key="1">
    <source>
        <dbReference type="ARBA" id="ARBA00023125"/>
    </source>
</evidence>
<dbReference type="SMART" id="SM00530">
    <property type="entry name" value="HTH_XRE"/>
    <property type="match status" value="1"/>
</dbReference>
<protein>
    <submittedName>
        <fullName evidence="3">XRE protein</fullName>
    </submittedName>
</protein>
<feature type="domain" description="HTH cro/C1-type" evidence="2">
    <location>
        <begin position="9"/>
        <end position="63"/>
    </location>
</feature>
<evidence type="ECO:0000259" key="2">
    <source>
        <dbReference type="PROSITE" id="PS50943"/>
    </source>
</evidence>
<proteinExistence type="predicted"/>
<dbReference type="PANTHER" id="PTHR46558:SF4">
    <property type="entry name" value="DNA-BIDING PHAGE PROTEIN"/>
    <property type="match status" value="1"/>
</dbReference>
<accession>K9MQ84</accession>
<dbReference type="Pfam" id="PF01381">
    <property type="entry name" value="HTH_3"/>
    <property type="match status" value="1"/>
</dbReference>
<dbReference type="InterPro" id="IPR010982">
    <property type="entry name" value="Lambda_DNA-bd_dom_sf"/>
</dbReference>
<dbReference type="SUPFAM" id="SSF47413">
    <property type="entry name" value="lambda repressor-like DNA-binding domains"/>
    <property type="match status" value="1"/>
</dbReference>
<reference evidence="3" key="1">
    <citation type="submission" date="2011-12" db="EMBL/GenBank/DDBJ databases">
        <title>ColE1 plasmids and antibiotic resistance.</title>
        <authorList>
            <person name="San Millan A."/>
            <person name="Santos-Lopez A."/>
            <person name="Gonzalez-Zorn B."/>
        </authorList>
    </citation>
    <scope>NUCLEOTIDE SEQUENCE</scope>
    <source>
        <strain evidence="3">BB1087</strain>
        <plasmid evidence="3">pB000b</plasmid>
    </source>
</reference>
<dbReference type="PROSITE" id="PS50943">
    <property type="entry name" value="HTH_CROC1"/>
    <property type="match status" value="1"/>
</dbReference>
<dbReference type="Gene3D" id="1.10.260.40">
    <property type="entry name" value="lambda repressor-like DNA-binding domains"/>
    <property type="match status" value="1"/>
</dbReference>
<dbReference type="PANTHER" id="PTHR46558">
    <property type="entry name" value="TRACRIPTIONAL REGULATORY PROTEIN-RELATED-RELATED"/>
    <property type="match status" value="1"/>
</dbReference>
<geneLocation type="plasmid" evidence="3">
    <name>pB000b</name>
</geneLocation>
<evidence type="ECO:0000313" key="3">
    <source>
        <dbReference type="EMBL" id="AFW18070.1"/>
    </source>
</evidence>
<dbReference type="GO" id="GO:0003677">
    <property type="term" value="F:DNA binding"/>
    <property type="evidence" value="ECO:0007669"/>
    <property type="project" value="UniProtKB-KW"/>
</dbReference>
<dbReference type="CDD" id="cd00093">
    <property type="entry name" value="HTH_XRE"/>
    <property type="match status" value="1"/>
</dbReference>
<dbReference type="AlphaFoldDB" id="K9MQ84"/>
<dbReference type="InterPro" id="IPR001387">
    <property type="entry name" value="Cro/C1-type_HTH"/>
</dbReference>